<dbReference type="InterPro" id="IPR002018">
    <property type="entry name" value="CarbesteraseB"/>
</dbReference>
<dbReference type="GO" id="GO:0016787">
    <property type="term" value="F:hydrolase activity"/>
    <property type="evidence" value="ECO:0007669"/>
    <property type="project" value="UniProtKB-KW"/>
</dbReference>
<dbReference type="AlphaFoldDB" id="A0A6N4TM32"/>
<evidence type="ECO:0000313" key="5">
    <source>
        <dbReference type="EMBL" id="BBK23813.1"/>
    </source>
</evidence>
<protein>
    <recommendedName>
        <fullName evidence="3">Carboxylic ester hydrolase</fullName>
        <ecNumber evidence="3">3.1.1.-</ecNumber>
    </recommendedName>
</protein>
<dbReference type="PROSITE" id="PS00122">
    <property type="entry name" value="CARBOXYLESTERASE_B_1"/>
    <property type="match status" value="1"/>
</dbReference>
<accession>A0A6N4TM32</accession>
<evidence type="ECO:0000256" key="1">
    <source>
        <dbReference type="ARBA" id="ARBA00005964"/>
    </source>
</evidence>
<evidence type="ECO:0000259" key="4">
    <source>
        <dbReference type="Pfam" id="PF00135"/>
    </source>
</evidence>
<dbReference type="EMBL" id="AP019695">
    <property type="protein sequence ID" value="BBK23813.1"/>
    <property type="molecule type" value="Genomic_DNA"/>
</dbReference>
<evidence type="ECO:0000256" key="3">
    <source>
        <dbReference type="RuleBase" id="RU361235"/>
    </source>
</evidence>
<dbReference type="Proteomes" id="UP000464754">
    <property type="component" value="Chromosome"/>
</dbReference>
<evidence type="ECO:0000313" key="6">
    <source>
        <dbReference type="Proteomes" id="UP000464754"/>
    </source>
</evidence>
<dbReference type="InterPro" id="IPR019826">
    <property type="entry name" value="Carboxylesterase_B_AS"/>
</dbReference>
<dbReference type="SUPFAM" id="SSF53474">
    <property type="entry name" value="alpha/beta-Hydrolases"/>
    <property type="match status" value="1"/>
</dbReference>
<dbReference type="RefSeq" id="WP_163052464.1">
    <property type="nucleotide sequence ID" value="NZ_AP019695.1"/>
</dbReference>
<dbReference type="KEGG" id="aarg:Aargi30884_27160"/>
<evidence type="ECO:0000256" key="2">
    <source>
        <dbReference type="ARBA" id="ARBA00022801"/>
    </source>
</evidence>
<keyword evidence="2 3" id="KW-0378">Hydrolase</keyword>
<reference evidence="6" key="1">
    <citation type="submission" date="2019-05" db="EMBL/GenBank/DDBJ databases">
        <title>Complete genome sequencing of Absiella argi strain JCM 30884.</title>
        <authorList>
            <person name="Sakamoto M."/>
            <person name="Murakami T."/>
            <person name="Mori H."/>
        </authorList>
    </citation>
    <scope>NUCLEOTIDE SEQUENCE [LARGE SCALE GENOMIC DNA]</scope>
    <source>
        <strain evidence="6">JCM 30884</strain>
    </source>
</reference>
<dbReference type="PANTHER" id="PTHR11559">
    <property type="entry name" value="CARBOXYLESTERASE"/>
    <property type="match status" value="1"/>
</dbReference>
<dbReference type="InterPro" id="IPR050309">
    <property type="entry name" value="Type-B_Carboxylest/Lipase"/>
</dbReference>
<sequence length="522" mass="58528">MTVRFEYDGLPIIKTTSGELKGYKYDGIYTYKGIPYAHAKRWQMAELSSWDGVFDATNYGRVAPLMMQDNPKGEMKCPHMYWPQDEDCLSLNIWTKDVNKKKPVMVWIHGGGYFAGSSIEQLAYDGANIAKEDCVCVSLNHRLNILGFLDLEPFGEKYKNSANAGLDDIVKALTWIHNNIEAFGGDPDNVTLFGQSGGGMKISLLMQIPAAEGLFHKAIMMSGIGGNFMPPCPRENGDGTLIVTKMLEKLGLSVNDIDKLETMPYQQVFMAYGQAMPEVVKMGGYVGNNPRIDDYCLGEGNMSEFTNQSKNTPVIIGSVFGEFGGFMPLPFAKHEVSDEVVKHALEERFKENTDELISLFKEAYPNNAIADLLVIDTLFRPLNNQFTKDKAALKQAPVYNYLFNVDFPFDGGSAAWHCSDIPYFFGNIEKAPYTNSIPYAEKLQSEMFGAFLAFAKTGDPNHDGMKYWDPSTETQIHTMLFGKDTHQEINHDEKLMAKLKEVLPELTADMLMTMMDDMNIQH</sequence>
<organism evidence="5 6">
    <name type="scientific">Amedibacterium intestinale</name>
    <dbReference type="NCBI Taxonomy" id="2583452"/>
    <lineage>
        <taxon>Bacteria</taxon>
        <taxon>Bacillati</taxon>
        <taxon>Bacillota</taxon>
        <taxon>Erysipelotrichia</taxon>
        <taxon>Erysipelotrichales</taxon>
        <taxon>Erysipelotrichaceae</taxon>
        <taxon>Amedibacterium</taxon>
    </lineage>
</organism>
<feature type="domain" description="Carboxylesterase type B" evidence="4">
    <location>
        <begin position="11"/>
        <end position="486"/>
    </location>
</feature>
<dbReference type="Gene3D" id="3.40.50.1820">
    <property type="entry name" value="alpha/beta hydrolase"/>
    <property type="match status" value="1"/>
</dbReference>
<dbReference type="EC" id="3.1.1.-" evidence="3"/>
<dbReference type="Pfam" id="PF00135">
    <property type="entry name" value="COesterase"/>
    <property type="match status" value="1"/>
</dbReference>
<gene>
    <name evidence="5" type="primary">estA1</name>
    <name evidence="5" type="ORF">Aargi30884_27160</name>
</gene>
<comment type="similarity">
    <text evidence="1 3">Belongs to the type-B carboxylesterase/lipase family.</text>
</comment>
<name>A0A6N4TM32_9FIRM</name>
<proteinExistence type="inferred from homology"/>
<dbReference type="InterPro" id="IPR029058">
    <property type="entry name" value="AB_hydrolase_fold"/>
</dbReference>
<keyword evidence="6" id="KW-1185">Reference proteome</keyword>